<evidence type="ECO:0000256" key="1">
    <source>
        <dbReference type="ARBA" id="ARBA00001966"/>
    </source>
</evidence>
<dbReference type="InterPro" id="IPR007197">
    <property type="entry name" value="rSAM"/>
</dbReference>
<evidence type="ECO:0000256" key="3">
    <source>
        <dbReference type="ARBA" id="ARBA00022723"/>
    </source>
</evidence>
<dbReference type="AlphaFoldDB" id="A0A371JBB8"/>
<dbReference type="InterPro" id="IPR051198">
    <property type="entry name" value="BchE-like"/>
</dbReference>
<dbReference type="PANTHER" id="PTHR43409">
    <property type="entry name" value="ANAEROBIC MAGNESIUM-PROTOPORPHYRIN IX MONOMETHYL ESTER CYCLASE-RELATED"/>
    <property type="match status" value="1"/>
</dbReference>
<comment type="caution">
    <text evidence="8">The sequence shown here is derived from an EMBL/GenBank/DDBJ whole genome shotgun (WGS) entry which is preliminary data.</text>
</comment>
<feature type="domain" description="B12-binding" evidence="6">
    <location>
        <begin position="11"/>
        <end position="146"/>
    </location>
</feature>
<dbReference type="GO" id="GO:0046872">
    <property type="term" value="F:metal ion binding"/>
    <property type="evidence" value="ECO:0007669"/>
    <property type="project" value="UniProtKB-KW"/>
</dbReference>
<keyword evidence="4" id="KW-0408">Iron</keyword>
<keyword evidence="2" id="KW-0949">S-adenosyl-L-methionine</keyword>
<dbReference type="InterPro" id="IPR036724">
    <property type="entry name" value="Cobalamin-bd_sf"/>
</dbReference>
<dbReference type="InterPro" id="IPR023404">
    <property type="entry name" value="rSAM_horseshoe"/>
</dbReference>
<proteinExistence type="predicted"/>
<dbReference type="InterPro" id="IPR034466">
    <property type="entry name" value="Methyltransferase_Class_B"/>
</dbReference>
<dbReference type="RefSeq" id="WP_094377448.1">
    <property type="nucleotide sequence ID" value="NZ_NOKA02000052.1"/>
</dbReference>
<dbReference type="Gene3D" id="3.80.30.20">
    <property type="entry name" value="tm_1862 like domain"/>
    <property type="match status" value="1"/>
</dbReference>
<organism evidence="8 9">
    <name type="scientific">Lachnotalea glycerini</name>
    <dbReference type="NCBI Taxonomy" id="1763509"/>
    <lineage>
        <taxon>Bacteria</taxon>
        <taxon>Bacillati</taxon>
        <taxon>Bacillota</taxon>
        <taxon>Clostridia</taxon>
        <taxon>Lachnospirales</taxon>
        <taxon>Lachnospiraceae</taxon>
        <taxon>Lachnotalea</taxon>
    </lineage>
</organism>
<dbReference type="Proteomes" id="UP000216411">
    <property type="component" value="Unassembled WGS sequence"/>
</dbReference>
<keyword evidence="3" id="KW-0479">Metal-binding</keyword>
<name>A0A371JBB8_9FIRM</name>
<dbReference type="CDD" id="cd01335">
    <property type="entry name" value="Radical_SAM"/>
    <property type="match status" value="1"/>
</dbReference>
<evidence type="ECO:0000259" key="7">
    <source>
        <dbReference type="PROSITE" id="PS51918"/>
    </source>
</evidence>
<accession>A0A371JBB8</accession>
<dbReference type="EMBL" id="NOKA02000052">
    <property type="protein sequence ID" value="RDY30013.1"/>
    <property type="molecule type" value="Genomic_DNA"/>
</dbReference>
<evidence type="ECO:0000259" key="6">
    <source>
        <dbReference type="PROSITE" id="PS51332"/>
    </source>
</evidence>
<dbReference type="InterPro" id="IPR006158">
    <property type="entry name" value="Cobalamin-bd"/>
</dbReference>
<feature type="domain" description="Radical SAM core" evidence="7">
    <location>
        <begin position="186"/>
        <end position="391"/>
    </location>
</feature>
<dbReference type="Pfam" id="PF02310">
    <property type="entry name" value="B12-binding"/>
    <property type="match status" value="1"/>
</dbReference>
<reference evidence="8 9" key="1">
    <citation type="journal article" date="2017" name="Genome Announc.">
        <title>Draft Genome Sequence of a Sporulating and Motile Strain of Lachnotalea glycerini Isolated from Water in Quebec City, Canada.</title>
        <authorList>
            <person name="Maheux A.F."/>
            <person name="Boudreau D.K."/>
            <person name="Berube E."/>
            <person name="Boissinot M."/>
            <person name="Raymond F."/>
            <person name="Brodeur S."/>
            <person name="Corbeil J."/>
            <person name="Isabel S."/>
            <person name="Omar R.F."/>
            <person name="Bergeron M.G."/>
        </authorList>
    </citation>
    <scope>NUCLEOTIDE SEQUENCE [LARGE SCALE GENOMIC DNA]</scope>
    <source>
        <strain evidence="8 9">CCRI-19302</strain>
    </source>
</reference>
<comment type="cofactor">
    <cofactor evidence="1">
        <name>[4Fe-4S] cluster</name>
        <dbReference type="ChEBI" id="CHEBI:49883"/>
    </cofactor>
</comment>
<dbReference type="SUPFAM" id="SSF102114">
    <property type="entry name" value="Radical SAM enzymes"/>
    <property type="match status" value="1"/>
</dbReference>
<dbReference type="SMART" id="SM00729">
    <property type="entry name" value="Elp3"/>
    <property type="match status" value="1"/>
</dbReference>
<dbReference type="InterPro" id="IPR006638">
    <property type="entry name" value="Elp3/MiaA/NifB-like_rSAM"/>
</dbReference>
<dbReference type="GO" id="GO:0003824">
    <property type="term" value="F:catalytic activity"/>
    <property type="evidence" value="ECO:0007669"/>
    <property type="project" value="InterPro"/>
</dbReference>
<dbReference type="CDD" id="cd02068">
    <property type="entry name" value="radical_SAM_B12_BD"/>
    <property type="match status" value="1"/>
</dbReference>
<dbReference type="InterPro" id="IPR058240">
    <property type="entry name" value="rSAM_sf"/>
</dbReference>
<dbReference type="Gene3D" id="3.40.50.280">
    <property type="entry name" value="Cobalamin-binding domain"/>
    <property type="match status" value="1"/>
</dbReference>
<evidence type="ECO:0000256" key="5">
    <source>
        <dbReference type="ARBA" id="ARBA00023014"/>
    </source>
</evidence>
<dbReference type="OrthoDB" id="9801659at2"/>
<dbReference type="SFLD" id="SFLDG01082">
    <property type="entry name" value="B12-binding_domain_containing"/>
    <property type="match status" value="1"/>
</dbReference>
<sequence>MNDNILLINLPISTWYKKMFAETNSMPPLGMLYVGTMLKNNGFHVNVIDLAVESFSMESLKKKIIDADAKIVGLSTYNESWYSQIQLCNIIKSIDKDIKIFAGGAFATFCYESVLKESATDFVVTSEGEFSTLAICKEILEDKDTYSTLGVIWKDKNGNIVKNADNPRIKDLDSIIWPDRNLLDLSKYTMPFTISTARGCPGECIFCSSKAFWGKCVYMRSAQSVYDEIMHLHNSFRANVFYIADDTFTASRRRAFDTCKMLKESGVKWTWGCESRADVVDDELISTLKESGCTKIQFGLESADNDILKSLKKKVTIEQIENAIKIAYKYHMHITASFIIGHAADTRETIKKTINFAEYIQNEYGVNVVGSINTPFPGTEQYNKAQELGIEILSDDWNCFRLNNAIINTKNLTVNDLRTYYNRVLMLQMQNRN</sequence>
<dbReference type="PROSITE" id="PS51918">
    <property type="entry name" value="RADICAL_SAM"/>
    <property type="match status" value="1"/>
</dbReference>
<keyword evidence="5" id="KW-0411">Iron-sulfur</keyword>
<evidence type="ECO:0000313" key="8">
    <source>
        <dbReference type="EMBL" id="RDY30013.1"/>
    </source>
</evidence>
<evidence type="ECO:0000256" key="4">
    <source>
        <dbReference type="ARBA" id="ARBA00023004"/>
    </source>
</evidence>
<keyword evidence="9" id="KW-1185">Reference proteome</keyword>
<gene>
    <name evidence="8" type="ORF">CG710_016905</name>
</gene>
<dbReference type="GO" id="GO:0031419">
    <property type="term" value="F:cobalamin binding"/>
    <property type="evidence" value="ECO:0007669"/>
    <property type="project" value="InterPro"/>
</dbReference>
<dbReference type="PROSITE" id="PS51332">
    <property type="entry name" value="B12_BINDING"/>
    <property type="match status" value="1"/>
</dbReference>
<dbReference type="SFLD" id="SFLDS00029">
    <property type="entry name" value="Radical_SAM"/>
    <property type="match status" value="1"/>
</dbReference>
<dbReference type="GO" id="GO:0051539">
    <property type="term" value="F:4 iron, 4 sulfur cluster binding"/>
    <property type="evidence" value="ECO:0007669"/>
    <property type="project" value="UniProtKB-KW"/>
</dbReference>
<dbReference type="PANTHER" id="PTHR43409:SF16">
    <property type="entry name" value="SLR0320 PROTEIN"/>
    <property type="match status" value="1"/>
</dbReference>
<protein>
    <submittedName>
        <fullName evidence="8">Radical SAM protein</fullName>
    </submittedName>
</protein>
<dbReference type="Pfam" id="PF04055">
    <property type="entry name" value="Radical_SAM"/>
    <property type="match status" value="1"/>
</dbReference>
<evidence type="ECO:0000313" key="9">
    <source>
        <dbReference type="Proteomes" id="UP000216411"/>
    </source>
</evidence>
<dbReference type="SUPFAM" id="SSF52242">
    <property type="entry name" value="Cobalamin (vitamin B12)-binding domain"/>
    <property type="match status" value="1"/>
</dbReference>
<dbReference type="SFLD" id="SFLDG01123">
    <property type="entry name" value="methyltransferase_(Class_B)"/>
    <property type="match status" value="1"/>
</dbReference>
<dbReference type="GO" id="GO:0005829">
    <property type="term" value="C:cytosol"/>
    <property type="evidence" value="ECO:0007669"/>
    <property type="project" value="TreeGrafter"/>
</dbReference>
<evidence type="ECO:0000256" key="2">
    <source>
        <dbReference type="ARBA" id="ARBA00022691"/>
    </source>
</evidence>